<reference evidence="2 3" key="1">
    <citation type="submission" date="2019-01" db="EMBL/GenBank/DDBJ databases">
        <title>Nocardioides guangzhouensis sp. nov., an actinobacterium isolated from soil.</title>
        <authorList>
            <person name="Fu Y."/>
            <person name="Cai Y."/>
            <person name="Lin Z."/>
            <person name="Chen P."/>
        </authorList>
    </citation>
    <scope>NUCLEOTIDE SEQUENCE [LARGE SCALE GENOMIC DNA]</scope>
    <source>
        <strain evidence="2 3">130</strain>
    </source>
</reference>
<evidence type="ECO:0000313" key="2">
    <source>
        <dbReference type="EMBL" id="RYP85489.1"/>
    </source>
</evidence>
<proteinExistence type="predicted"/>
<evidence type="ECO:0000256" key="1">
    <source>
        <dbReference type="SAM" id="MobiDB-lite"/>
    </source>
</evidence>
<comment type="caution">
    <text evidence="2">The sequence shown here is derived from an EMBL/GenBank/DDBJ whole genome shotgun (WGS) entry which is preliminary data.</text>
</comment>
<accession>A0A4V1XZ47</accession>
<dbReference type="AlphaFoldDB" id="A0A4V1XZ47"/>
<keyword evidence="3" id="KW-1185">Reference proteome</keyword>
<feature type="region of interest" description="Disordered" evidence="1">
    <location>
        <begin position="33"/>
        <end position="80"/>
    </location>
</feature>
<dbReference type="RefSeq" id="WP_134717576.1">
    <property type="nucleotide sequence ID" value="NZ_SDKM01000016.1"/>
</dbReference>
<feature type="compositionally biased region" description="Low complexity" evidence="1">
    <location>
        <begin position="59"/>
        <end position="69"/>
    </location>
</feature>
<organism evidence="2 3">
    <name type="scientific">Nocardioides guangzhouensis</name>
    <dbReference type="NCBI Taxonomy" id="2497878"/>
    <lineage>
        <taxon>Bacteria</taxon>
        <taxon>Bacillati</taxon>
        <taxon>Actinomycetota</taxon>
        <taxon>Actinomycetes</taxon>
        <taxon>Propionibacteriales</taxon>
        <taxon>Nocardioidaceae</taxon>
        <taxon>Nocardioides</taxon>
    </lineage>
</organism>
<name>A0A4V1XZ47_9ACTN</name>
<protein>
    <submittedName>
        <fullName evidence="2">Uncharacterized protein</fullName>
    </submittedName>
</protein>
<feature type="compositionally biased region" description="Basic and acidic residues" evidence="1">
    <location>
        <begin position="71"/>
        <end position="80"/>
    </location>
</feature>
<sequence length="80" mass="8762">MYTTTITAEIARQHQTQMQRSAARWSLASFFRRPPEPETRPAPRFGGITAVPSVPSARTTSPQTTSPQTEGSREHAAHAA</sequence>
<dbReference type="EMBL" id="SDKM01000016">
    <property type="protein sequence ID" value="RYP85489.1"/>
    <property type="molecule type" value="Genomic_DNA"/>
</dbReference>
<dbReference type="Proteomes" id="UP000295198">
    <property type="component" value="Unassembled WGS sequence"/>
</dbReference>
<evidence type="ECO:0000313" key="3">
    <source>
        <dbReference type="Proteomes" id="UP000295198"/>
    </source>
</evidence>
<gene>
    <name evidence="2" type="ORF">EKO23_12045</name>
</gene>